<organism evidence="4 5">
    <name type="scientific">Hortaea werneckii</name>
    <name type="common">Black yeast</name>
    <name type="synonym">Cladosporium werneckii</name>
    <dbReference type="NCBI Taxonomy" id="91943"/>
    <lineage>
        <taxon>Eukaryota</taxon>
        <taxon>Fungi</taxon>
        <taxon>Dikarya</taxon>
        <taxon>Ascomycota</taxon>
        <taxon>Pezizomycotina</taxon>
        <taxon>Dothideomycetes</taxon>
        <taxon>Dothideomycetidae</taxon>
        <taxon>Mycosphaerellales</taxon>
        <taxon>Teratosphaeriaceae</taxon>
        <taxon>Hortaea</taxon>
    </lineage>
</organism>
<sequence length="472" mass="50698">MSSTSSTRIASPPPQQATPLTPPPPLTPSWLWRIRKLLQGGNHQLLTRDDVPLRDLSGKWILITGSNNGIGRSAAHVFAECGANLILACRPDPPAHETRPEEVVAECKARGPEAAAEDQSIEVWDVDFSRLSSVFALAERWRATGRGLDVLCNNAGISSSFYTGVAPSASEGKEAEGAWMRRTGDGFELVHQINFLAHCLLTFLLLPCLAQTADPRIVCSTSNLQLFASVDALGRFDSRGLRSGDSLYGNNKLFLQIWISELQRRLDRAEEEEYRSVRIDGVHPGSADTGIWHRQDTAVDGSGVNGWLKRLPDLAFKWLASLSIISPEQGAYAIVNAAIKPRKHVGEGRAEGVGGGGGKYFNRIWETEPMPHCSDPQTREFVWRKTLEELRASAQNSSLPRISVTVLVCASGFSPASACAFSLSGPGVSLSTSMGSPFPVVADVVAVADAPPGPAAAWPFSVVGELTAGLPG</sequence>
<reference evidence="4 5" key="1">
    <citation type="journal article" date="2018" name="BMC Genomics">
        <title>Genomic evidence for intraspecific hybridization in a clonal and extremely halotolerant yeast.</title>
        <authorList>
            <person name="Gostincar C."/>
            <person name="Stajich J.E."/>
            <person name="Zupancic J."/>
            <person name="Zalar P."/>
            <person name="Gunde-Cimerman N."/>
        </authorList>
    </citation>
    <scope>NUCLEOTIDE SEQUENCE [LARGE SCALE GENOMIC DNA]</scope>
    <source>
        <strain evidence="4 5">EXF-6651</strain>
    </source>
</reference>
<name>A0A3M7AUX0_HORWE</name>
<dbReference type="PRINTS" id="PR00081">
    <property type="entry name" value="GDHRDH"/>
</dbReference>
<dbReference type="VEuPathDB" id="FungiDB:BTJ68_04223"/>
<accession>A0A3M7AUX0</accession>
<dbReference type="Pfam" id="PF00106">
    <property type="entry name" value="adh_short"/>
    <property type="match status" value="1"/>
</dbReference>
<dbReference type="Proteomes" id="UP000276864">
    <property type="component" value="Unassembled WGS sequence"/>
</dbReference>
<dbReference type="SUPFAM" id="SSF51735">
    <property type="entry name" value="NAD(P)-binding Rossmann-fold domains"/>
    <property type="match status" value="1"/>
</dbReference>
<dbReference type="GO" id="GO:0016491">
    <property type="term" value="F:oxidoreductase activity"/>
    <property type="evidence" value="ECO:0007669"/>
    <property type="project" value="UniProtKB-KW"/>
</dbReference>
<comment type="caution">
    <text evidence="4">The sequence shown here is derived from an EMBL/GenBank/DDBJ whole genome shotgun (WGS) entry which is preliminary data.</text>
</comment>
<evidence type="ECO:0008006" key="6">
    <source>
        <dbReference type="Google" id="ProtNLM"/>
    </source>
</evidence>
<evidence type="ECO:0000313" key="4">
    <source>
        <dbReference type="EMBL" id="RMY31303.1"/>
    </source>
</evidence>
<comment type="similarity">
    <text evidence="1">Belongs to the short-chain dehydrogenases/reductases (SDR) family.</text>
</comment>
<feature type="compositionally biased region" description="Pro residues" evidence="3">
    <location>
        <begin position="11"/>
        <end position="25"/>
    </location>
</feature>
<dbReference type="InterPro" id="IPR036291">
    <property type="entry name" value="NAD(P)-bd_dom_sf"/>
</dbReference>
<evidence type="ECO:0000256" key="1">
    <source>
        <dbReference type="ARBA" id="ARBA00006484"/>
    </source>
</evidence>
<dbReference type="AlphaFoldDB" id="A0A3M7AUX0"/>
<dbReference type="EMBL" id="QWIM01000749">
    <property type="protein sequence ID" value="RMY31303.1"/>
    <property type="molecule type" value="Genomic_DNA"/>
</dbReference>
<feature type="region of interest" description="Disordered" evidence="3">
    <location>
        <begin position="1"/>
        <end position="25"/>
    </location>
</feature>
<dbReference type="PANTHER" id="PTHR24320">
    <property type="entry name" value="RETINOL DEHYDROGENASE"/>
    <property type="match status" value="1"/>
</dbReference>
<evidence type="ECO:0000313" key="5">
    <source>
        <dbReference type="Proteomes" id="UP000276864"/>
    </source>
</evidence>
<keyword evidence="2" id="KW-0560">Oxidoreductase</keyword>
<dbReference type="PANTHER" id="PTHR24320:SF152">
    <property type="entry name" value="SHORT-CHAIN DEHYDROGENASE_REDUCTASE FAMILY PROTEIN"/>
    <property type="match status" value="1"/>
</dbReference>
<protein>
    <recommendedName>
        <fullName evidence="6">Ketoreductase (KR) domain-containing protein</fullName>
    </recommendedName>
</protein>
<proteinExistence type="inferred from homology"/>
<evidence type="ECO:0000256" key="2">
    <source>
        <dbReference type="ARBA" id="ARBA00023002"/>
    </source>
</evidence>
<gene>
    <name evidence="4" type="ORF">D0866_07379</name>
</gene>
<evidence type="ECO:0000256" key="3">
    <source>
        <dbReference type="SAM" id="MobiDB-lite"/>
    </source>
</evidence>
<dbReference type="Gene3D" id="3.40.50.720">
    <property type="entry name" value="NAD(P)-binding Rossmann-like Domain"/>
    <property type="match status" value="1"/>
</dbReference>
<dbReference type="InterPro" id="IPR002347">
    <property type="entry name" value="SDR_fam"/>
</dbReference>